<dbReference type="GO" id="GO:0032259">
    <property type="term" value="P:methylation"/>
    <property type="evidence" value="ECO:0007669"/>
    <property type="project" value="UniProtKB-KW"/>
</dbReference>
<evidence type="ECO:0000313" key="2">
    <source>
        <dbReference type="EMBL" id="VFJ60327.1"/>
    </source>
</evidence>
<dbReference type="SUPFAM" id="SSF53335">
    <property type="entry name" value="S-adenosyl-L-methionine-dependent methyltransferases"/>
    <property type="match status" value="1"/>
</dbReference>
<accession>A0A450T1G5</accession>
<dbReference type="CDD" id="cd02440">
    <property type="entry name" value="AdoMet_MTases"/>
    <property type="match status" value="1"/>
</dbReference>
<dbReference type="Pfam" id="PF13489">
    <property type="entry name" value="Methyltransf_23"/>
    <property type="match status" value="1"/>
</dbReference>
<keyword evidence="1 2" id="KW-0808">Transferase</keyword>
<dbReference type="Gene3D" id="3.40.50.150">
    <property type="entry name" value="Vaccinia Virus protein VP39"/>
    <property type="match status" value="1"/>
</dbReference>
<sequence length="251" mass="29277">MQIDNHLINAHYQRIARDYDELYYYSSEFVRILSEKIVQKLQLAPNDVLADIGCGTGMYSLDILKQVSLEQPVICVDPCPEMLFQIPADTHITPIAEDALSFSRRRLHYNKVLIKEMIHHLDRKEEFFRNIHSNLPAGGIMLLVNIPPDAKYPLFNAAEKRFLEWVLYPSDLIQLLQNTGFEVRHDALDFQHRIPKERYFGMVRRRFLSFLAGFSDEKVETGIMEMAARYANTETLEFVIHYDYLTATKMG</sequence>
<keyword evidence="2" id="KW-0489">Methyltransferase</keyword>
<evidence type="ECO:0000256" key="1">
    <source>
        <dbReference type="ARBA" id="ARBA00022679"/>
    </source>
</evidence>
<proteinExistence type="predicted"/>
<reference evidence="2" key="1">
    <citation type="submission" date="2019-02" db="EMBL/GenBank/DDBJ databases">
        <authorList>
            <person name="Gruber-Vodicka R. H."/>
            <person name="Seah K. B. B."/>
        </authorList>
    </citation>
    <scope>NUCLEOTIDE SEQUENCE</scope>
    <source>
        <strain evidence="2">BECK_DK47</strain>
    </source>
</reference>
<dbReference type="GO" id="GO:0008168">
    <property type="term" value="F:methyltransferase activity"/>
    <property type="evidence" value="ECO:0007669"/>
    <property type="project" value="UniProtKB-KW"/>
</dbReference>
<name>A0A450T1G5_9GAMM</name>
<dbReference type="EMBL" id="CAADEX010000091">
    <property type="protein sequence ID" value="VFJ60327.1"/>
    <property type="molecule type" value="Genomic_DNA"/>
</dbReference>
<dbReference type="PANTHER" id="PTHR43861:SF3">
    <property type="entry name" value="PUTATIVE (AFU_ORTHOLOGUE AFUA_2G14390)-RELATED"/>
    <property type="match status" value="1"/>
</dbReference>
<organism evidence="2">
    <name type="scientific">Candidatus Kentrum sp. DK</name>
    <dbReference type="NCBI Taxonomy" id="2126562"/>
    <lineage>
        <taxon>Bacteria</taxon>
        <taxon>Pseudomonadati</taxon>
        <taxon>Pseudomonadota</taxon>
        <taxon>Gammaproteobacteria</taxon>
        <taxon>Candidatus Kentrum</taxon>
    </lineage>
</organism>
<gene>
    <name evidence="2" type="ORF">BECKDK2373B_GA0170837_109118</name>
</gene>
<protein>
    <submittedName>
        <fullName evidence="2">Methyltransferase domain-containing protein</fullName>
    </submittedName>
</protein>
<dbReference type="AlphaFoldDB" id="A0A450T1G5"/>
<dbReference type="PANTHER" id="PTHR43861">
    <property type="entry name" value="TRANS-ACONITATE 2-METHYLTRANSFERASE-RELATED"/>
    <property type="match status" value="1"/>
</dbReference>
<dbReference type="InterPro" id="IPR029063">
    <property type="entry name" value="SAM-dependent_MTases_sf"/>
</dbReference>